<dbReference type="InterPro" id="IPR036390">
    <property type="entry name" value="WH_DNA-bd_sf"/>
</dbReference>
<dbReference type="RefSeq" id="WP_091538798.1">
    <property type="nucleotide sequence ID" value="NZ_FMUS01000001.1"/>
</dbReference>
<keyword evidence="2" id="KW-1185">Reference proteome</keyword>
<gene>
    <name evidence="1" type="ORF">SAMN03080606_00144</name>
</gene>
<dbReference type="EMBL" id="FMUS01000001">
    <property type="protein sequence ID" value="SCX77488.1"/>
    <property type="molecule type" value="Genomic_DNA"/>
</dbReference>
<evidence type="ECO:0000313" key="1">
    <source>
        <dbReference type="EMBL" id="SCX77488.1"/>
    </source>
</evidence>
<organism evidence="1 2">
    <name type="scientific">Alkaliphilus peptidifermentans DSM 18978</name>
    <dbReference type="NCBI Taxonomy" id="1120976"/>
    <lineage>
        <taxon>Bacteria</taxon>
        <taxon>Bacillati</taxon>
        <taxon>Bacillota</taxon>
        <taxon>Clostridia</taxon>
        <taxon>Peptostreptococcales</taxon>
        <taxon>Natronincolaceae</taxon>
        <taxon>Alkaliphilus</taxon>
    </lineage>
</organism>
<dbReference type="Gene3D" id="1.10.10.10">
    <property type="entry name" value="Winged helix-like DNA-binding domain superfamily/Winged helix DNA-binding domain"/>
    <property type="match status" value="1"/>
</dbReference>
<name>A0A1G5AHZ2_9FIRM</name>
<dbReference type="STRING" id="1120976.SAMN03080606_00144"/>
<dbReference type="InterPro" id="IPR036388">
    <property type="entry name" value="WH-like_DNA-bd_sf"/>
</dbReference>
<dbReference type="OrthoDB" id="2082425at2"/>
<dbReference type="AlphaFoldDB" id="A0A1G5AHZ2"/>
<accession>A0A1G5AHZ2</accession>
<dbReference type="Pfam" id="PF13412">
    <property type="entry name" value="HTH_24"/>
    <property type="match status" value="1"/>
</dbReference>
<evidence type="ECO:0000313" key="2">
    <source>
        <dbReference type="Proteomes" id="UP000198636"/>
    </source>
</evidence>
<sequence>MDKEYTVLELINENENISQRQLAKKTGLSLGSVNILLKKMIKEGLIKVESIPANRVVYMLTPKGMTEKISKTYKYIKLHYTYINETKEKIKNQIINLLRENGSIHIVLGEDEISDLVKSALAELQNIDNITLINKNSSFYGETPVVFLSTVEYEKYCNSYNKVFNLMELL</sequence>
<keyword evidence="1" id="KW-0238">DNA-binding</keyword>
<protein>
    <submittedName>
        <fullName evidence="1">Winged helix-turn-helix DNA-binding</fullName>
    </submittedName>
</protein>
<reference evidence="1 2" key="1">
    <citation type="submission" date="2016-10" db="EMBL/GenBank/DDBJ databases">
        <authorList>
            <person name="de Groot N.N."/>
        </authorList>
    </citation>
    <scope>NUCLEOTIDE SEQUENCE [LARGE SCALE GENOMIC DNA]</scope>
    <source>
        <strain evidence="1 2">DSM 18978</strain>
    </source>
</reference>
<dbReference type="GO" id="GO:0003677">
    <property type="term" value="F:DNA binding"/>
    <property type="evidence" value="ECO:0007669"/>
    <property type="project" value="UniProtKB-KW"/>
</dbReference>
<dbReference type="Proteomes" id="UP000198636">
    <property type="component" value="Unassembled WGS sequence"/>
</dbReference>
<dbReference type="SUPFAM" id="SSF46785">
    <property type="entry name" value="Winged helix' DNA-binding domain"/>
    <property type="match status" value="1"/>
</dbReference>
<proteinExistence type="predicted"/>